<evidence type="ECO:0000256" key="1">
    <source>
        <dbReference type="SAM" id="MobiDB-lite"/>
    </source>
</evidence>
<comment type="caution">
    <text evidence="3">The sequence shown here is derived from an EMBL/GenBank/DDBJ whole genome shotgun (WGS) entry which is preliminary data.</text>
</comment>
<proteinExistence type="predicted"/>
<evidence type="ECO:0000313" key="4">
    <source>
        <dbReference type="Proteomes" id="UP000226442"/>
    </source>
</evidence>
<dbReference type="AlphaFoldDB" id="A0A2G4F525"/>
<feature type="signal peptide" evidence="2">
    <location>
        <begin position="1"/>
        <end position="27"/>
    </location>
</feature>
<feature type="chain" id="PRO_5013633144" evidence="2">
    <location>
        <begin position="28"/>
        <end position="155"/>
    </location>
</feature>
<accession>A0A2G4F525</accession>
<name>A0A2G4F525_9CYAN</name>
<dbReference type="OrthoDB" id="422741at2"/>
<keyword evidence="4" id="KW-1185">Reference proteome</keyword>
<dbReference type="EMBL" id="NXIB02000010">
    <property type="protein sequence ID" value="PHX56872.1"/>
    <property type="molecule type" value="Genomic_DNA"/>
</dbReference>
<evidence type="ECO:0000313" key="3">
    <source>
        <dbReference type="EMBL" id="PHX56872.1"/>
    </source>
</evidence>
<sequence length="155" mass="17335">MSLHRRVFFAVFLAIISLTSSTSIALAETKESYLTLDSDGSQSFLGLVQQAEELAKDAIAQEFQNNPGLTEVTVIVTADRSRRMVPVLRSRVSRNQWQKDSRIEQWTRYFADAKYLLGFREGNISPANSGPSQTINVPAPSRPASRQNDPAFRDD</sequence>
<keyword evidence="2" id="KW-0732">Signal</keyword>
<organism evidence="3 4">
    <name type="scientific">Tychonema bourrellyi FEM_GT703</name>
    <dbReference type="NCBI Taxonomy" id="2040638"/>
    <lineage>
        <taxon>Bacteria</taxon>
        <taxon>Bacillati</taxon>
        <taxon>Cyanobacteriota</taxon>
        <taxon>Cyanophyceae</taxon>
        <taxon>Oscillatoriophycideae</taxon>
        <taxon>Oscillatoriales</taxon>
        <taxon>Microcoleaceae</taxon>
        <taxon>Tychonema</taxon>
    </lineage>
</organism>
<feature type="region of interest" description="Disordered" evidence="1">
    <location>
        <begin position="126"/>
        <end position="155"/>
    </location>
</feature>
<dbReference type="RefSeq" id="WP_096832317.1">
    <property type="nucleotide sequence ID" value="NZ_NXIB02000010.1"/>
</dbReference>
<protein>
    <submittedName>
        <fullName evidence="3">Uncharacterized protein</fullName>
    </submittedName>
</protein>
<dbReference type="Proteomes" id="UP000226442">
    <property type="component" value="Unassembled WGS sequence"/>
</dbReference>
<reference evidence="3" key="1">
    <citation type="submission" date="2017-10" db="EMBL/GenBank/DDBJ databases">
        <title>Draft genome sequence of the planktic cyanobacteria Tychonema bourrellyi isolated from alpine lentic freshwater.</title>
        <authorList>
            <person name="Tett A."/>
            <person name="Armanini F."/>
            <person name="Asnicar F."/>
            <person name="Boscaini A."/>
            <person name="Pasolli E."/>
            <person name="Zolfo M."/>
            <person name="Donati C."/>
            <person name="Salmaso N."/>
            <person name="Segata N."/>
        </authorList>
    </citation>
    <scope>NUCLEOTIDE SEQUENCE</scope>
    <source>
        <strain evidence="3">FEM_GT703</strain>
    </source>
</reference>
<gene>
    <name evidence="3" type="ORF">CP500_003085</name>
</gene>
<feature type="compositionally biased region" description="Polar residues" evidence="1">
    <location>
        <begin position="126"/>
        <end position="136"/>
    </location>
</feature>
<evidence type="ECO:0000256" key="2">
    <source>
        <dbReference type="SAM" id="SignalP"/>
    </source>
</evidence>